<proteinExistence type="predicted"/>
<evidence type="ECO:0000313" key="3">
    <source>
        <dbReference type="Proteomes" id="UP001152747"/>
    </source>
</evidence>
<keyword evidence="3" id="KW-1185">Reference proteome</keyword>
<name>A0A9P1MZ41_9PELO</name>
<accession>A0A9P1MZ41</accession>
<dbReference type="AlphaFoldDB" id="A0A9P1MZ41"/>
<dbReference type="OrthoDB" id="5790730at2759"/>
<evidence type="ECO:0000313" key="2">
    <source>
        <dbReference type="EMBL" id="CAI5444098.1"/>
    </source>
</evidence>
<dbReference type="Proteomes" id="UP001152747">
    <property type="component" value="Unassembled WGS sequence"/>
</dbReference>
<feature type="chain" id="PRO_5040267699" evidence="1">
    <location>
        <begin position="18"/>
        <end position="167"/>
    </location>
</feature>
<evidence type="ECO:0000256" key="1">
    <source>
        <dbReference type="SAM" id="SignalP"/>
    </source>
</evidence>
<sequence>MKLGLLFLVTFPSLFLTEDNIPARWNLVPKRLLKKLCNLDESLAICEWKRHLPRNSSKKPVFSKWRICRDHPELNICKWQNGGLAPTTQSSVDGFREEKESIFAGTPDMMLSSKWTNKEDLDETVRKELQENPRFDGQLRQETSNESKEQIFDESIMTADTSRIFQL</sequence>
<gene>
    <name evidence="2" type="ORF">CAMP_LOCUS6735</name>
</gene>
<keyword evidence="1" id="KW-0732">Signal</keyword>
<comment type="caution">
    <text evidence="2">The sequence shown here is derived from an EMBL/GenBank/DDBJ whole genome shotgun (WGS) entry which is preliminary data.</text>
</comment>
<organism evidence="2 3">
    <name type="scientific">Caenorhabditis angaria</name>
    <dbReference type="NCBI Taxonomy" id="860376"/>
    <lineage>
        <taxon>Eukaryota</taxon>
        <taxon>Metazoa</taxon>
        <taxon>Ecdysozoa</taxon>
        <taxon>Nematoda</taxon>
        <taxon>Chromadorea</taxon>
        <taxon>Rhabditida</taxon>
        <taxon>Rhabditina</taxon>
        <taxon>Rhabditomorpha</taxon>
        <taxon>Rhabditoidea</taxon>
        <taxon>Rhabditidae</taxon>
        <taxon>Peloderinae</taxon>
        <taxon>Caenorhabditis</taxon>
    </lineage>
</organism>
<reference evidence="2" key="1">
    <citation type="submission" date="2022-11" db="EMBL/GenBank/DDBJ databases">
        <authorList>
            <person name="Kikuchi T."/>
        </authorList>
    </citation>
    <scope>NUCLEOTIDE SEQUENCE</scope>
    <source>
        <strain evidence="2">PS1010</strain>
    </source>
</reference>
<feature type="signal peptide" evidence="1">
    <location>
        <begin position="1"/>
        <end position="17"/>
    </location>
</feature>
<dbReference type="EMBL" id="CANHGI010000003">
    <property type="protein sequence ID" value="CAI5444098.1"/>
    <property type="molecule type" value="Genomic_DNA"/>
</dbReference>
<protein>
    <submittedName>
        <fullName evidence="2">Uncharacterized protein</fullName>
    </submittedName>
</protein>